<dbReference type="STRING" id="1077348.A0A2G8S355"/>
<protein>
    <recommendedName>
        <fullName evidence="1">Protein kinase domain-containing protein</fullName>
    </recommendedName>
</protein>
<name>A0A2G8S355_9APHY</name>
<dbReference type="EMBL" id="AYKW01000027">
    <property type="protein sequence ID" value="PIL28167.1"/>
    <property type="molecule type" value="Genomic_DNA"/>
</dbReference>
<dbReference type="Proteomes" id="UP000230002">
    <property type="component" value="Unassembled WGS sequence"/>
</dbReference>
<evidence type="ECO:0000313" key="3">
    <source>
        <dbReference type="Proteomes" id="UP000230002"/>
    </source>
</evidence>
<keyword evidence="3" id="KW-1185">Reference proteome</keyword>
<feature type="domain" description="Protein kinase" evidence="1">
    <location>
        <begin position="344"/>
        <end position="629"/>
    </location>
</feature>
<accession>A0A2G8S355</accession>
<dbReference type="OrthoDB" id="2985259at2759"/>
<evidence type="ECO:0000313" key="2">
    <source>
        <dbReference type="EMBL" id="PIL28167.1"/>
    </source>
</evidence>
<organism evidence="2 3">
    <name type="scientific">Ganoderma sinense ZZ0214-1</name>
    <dbReference type="NCBI Taxonomy" id="1077348"/>
    <lineage>
        <taxon>Eukaryota</taxon>
        <taxon>Fungi</taxon>
        <taxon>Dikarya</taxon>
        <taxon>Basidiomycota</taxon>
        <taxon>Agaricomycotina</taxon>
        <taxon>Agaricomycetes</taxon>
        <taxon>Polyporales</taxon>
        <taxon>Polyporaceae</taxon>
        <taxon>Ganoderma</taxon>
    </lineage>
</organism>
<dbReference type="GO" id="GO:0004672">
    <property type="term" value="F:protein kinase activity"/>
    <property type="evidence" value="ECO:0007669"/>
    <property type="project" value="InterPro"/>
</dbReference>
<dbReference type="PROSITE" id="PS50011">
    <property type="entry name" value="PROTEIN_KINASE_DOM"/>
    <property type="match status" value="1"/>
</dbReference>
<dbReference type="SUPFAM" id="SSF56112">
    <property type="entry name" value="Protein kinase-like (PK-like)"/>
    <property type="match status" value="1"/>
</dbReference>
<reference evidence="2 3" key="1">
    <citation type="journal article" date="2015" name="Sci. Rep.">
        <title>Chromosome-level genome map provides insights into diverse defense mechanisms in the medicinal fungus Ganoderma sinense.</title>
        <authorList>
            <person name="Zhu Y."/>
            <person name="Xu J."/>
            <person name="Sun C."/>
            <person name="Zhou S."/>
            <person name="Xu H."/>
            <person name="Nelson D.R."/>
            <person name="Qian J."/>
            <person name="Song J."/>
            <person name="Luo H."/>
            <person name="Xiang L."/>
            <person name="Li Y."/>
            <person name="Xu Z."/>
            <person name="Ji A."/>
            <person name="Wang L."/>
            <person name="Lu S."/>
            <person name="Hayward A."/>
            <person name="Sun W."/>
            <person name="Li X."/>
            <person name="Schwartz D.C."/>
            <person name="Wang Y."/>
            <person name="Chen S."/>
        </authorList>
    </citation>
    <scope>NUCLEOTIDE SEQUENCE [LARGE SCALE GENOMIC DNA]</scope>
    <source>
        <strain evidence="2 3">ZZ0214-1</strain>
    </source>
</reference>
<dbReference type="InterPro" id="IPR000719">
    <property type="entry name" value="Prot_kinase_dom"/>
</dbReference>
<dbReference type="AlphaFoldDB" id="A0A2G8S355"/>
<sequence length="629" mass="70019">MSLQDLTNQRREEYAARLPPIEDLDLPPAQRPFSEGKNPSLHLGFQCPWPETTGSAHDSVMEISDRLRRVNREVKAAFGRLDWRLVDVTTVNEYPLSSNIFVVAFYINVHKKLKDDSETKKKLREVLETLRKAFGEGVEGPKWYWDATVHGAESTFPDQAASLSSAYAAEGGASLSSTNPHKTVLLVEAPHEVAPLRRAGRVRLEDQLPHQTYELNLMVDSAGAEPEKSPAEASTVSFEPSQIRKQLPTDLKTWRGPSGKDKMREPMEAIWKVLGPFFAQRGYALWPHQYSFMTAEYGHGVAANGYMYATPFRAYENTRRASTRYQSGGNRGIFPDGPTFLGFPDCACRDTSGSIQSILSYQYRNALTRAARAADGRDVVFRVLSIGEEGREHVDFLKTFARGPHSLISANHTLPLLDLIELEDITFAVFPKVGKSCSEVYGTWAESSVGDILDMIGQCLEALVFLHHYGVAHRDAFKDNFLIQWVSESLRIDYDAPPSRPRVYMNDFELAVSFPVDMPPEEHVCVGPPLGGSLPGHSGRPMPPEVLSGKPYDPFKLDVWQLGTSINDFKSTVAEIDTVLVSMTDSDPTTRPTAYEAMKALLDAICAIPPVSLIIEPELVPRYPIKLSS</sequence>
<proteinExistence type="predicted"/>
<comment type="caution">
    <text evidence="2">The sequence shown here is derived from an EMBL/GenBank/DDBJ whole genome shotgun (WGS) entry which is preliminary data.</text>
</comment>
<dbReference type="SMART" id="SM00220">
    <property type="entry name" value="S_TKc"/>
    <property type="match status" value="1"/>
</dbReference>
<dbReference type="InterPro" id="IPR011009">
    <property type="entry name" value="Kinase-like_dom_sf"/>
</dbReference>
<dbReference type="Gene3D" id="1.10.510.10">
    <property type="entry name" value="Transferase(Phosphotransferase) domain 1"/>
    <property type="match status" value="1"/>
</dbReference>
<evidence type="ECO:0000259" key="1">
    <source>
        <dbReference type="PROSITE" id="PS50011"/>
    </source>
</evidence>
<gene>
    <name evidence="2" type="ORF">GSI_09704</name>
</gene>
<dbReference type="GO" id="GO:0005524">
    <property type="term" value="F:ATP binding"/>
    <property type="evidence" value="ECO:0007669"/>
    <property type="project" value="InterPro"/>
</dbReference>